<proteinExistence type="predicted"/>
<feature type="non-terminal residue" evidence="4">
    <location>
        <position position="1"/>
    </location>
</feature>
<evidence type="ECO:0000313" key="4">
    <source>
        <dbReference type="EMBL" id="CAL4165328.1"/>
    </source>
</evidence>
<evidence type="ECO:0000259" key="3">
    <source>
        <dbReference type="PROSITE" id="PS51910"/>
    </source>
</evidence>
<keyword evidence="5" id="KW-1185">Reference proteome</keyword>
<dbReference type="SUPFAM" id="SSF51445">
    <property type="entry name" value="(Trans)glycosidases"/>
    <property type="match status" value="1"/>
</dbReference>
<dbReference type="PROSITE" id="PS51910">
    <property type="entry name" value="GH18_2"/>
    <property type="match status" value="1"/>
</dbReference>
<feature type="compositionally biased region" description="Polar residues" evidence="1">
    <location>
        <begin position="134"/>
        <end position="153"/>
    </location>
</feature>
<feature type="region of interest" description="Disordered" evidence="1">
    <location>
        <begin position="118"/>
        <end position="153"/>
    </location>
</feature>
<keyword evidence="2" id="KW-0812">Transmembrane</keyword>
<name>A0AAV2S894_MEGNR</name>
<protein>
    <recommendedName>
        <fullName evidence="3">GH18 domain-containing protein</fullName>
    </recommendedName>
</protein>
<keyword evidence="2" id="KW-0472">Membrane</keyword>
<feature type="transmembrane region" description="Helical" evidence="2">
    <location>
        <begin position="75"/>
        <end position="97"/>
    </location>
</feature>
<comment type="caution">
    <text evidence="4">The sequence shown here is derived from an EMBL/GenBank/DDBJ whole genome shotgun (WGS) entry which is preliminary data.</text>
</comment>
<sequence>GLAGVHVWSIDTDDFMGTCYNKKFPLLQAINNALADKEYQPHKPELDNNCQKLTAPPKVLESVTNSAKTGSSSTFLGIIIAVIIVVIILGIGFCIIYKKRNKEITIQSSPEVTMQSVEQNNEAYRAHPGDHQNKQSTPYTPQDQYSSQEKIHP</sequence>
<dbReference type="InterPro" id="IPR017853">
    <property type="entry name" value="GH"/>
</dbReference>
<dbReference type="GO" id="GO:0005975">
    <property type="term" value="P:carbohydrate metabolic process"/>
    <property type="evidence" value="ECO:0007669"/>
    <property type="project" value="InterPro"/>
</dbReference>
<evidence type="ECO:0000313" key="5">
    <source>
        <dbReference type="Proteomes" id="UP001497623"/>
    </source>
</evidence>
<dbReference type="AlphaFoldDB" id="A0AAV2S894"/>
<organism evidence="4 5">
    <name type="scientific">Meganyctiphanes norvegica</name>
    <name type="common">Northern krill</name>
    <name type="synonym">Thysanopoda norvegica</name>
    <dbReference type="NCBI Taxonomy" id="48144"/>
    <lineage>
        <taxon>Eukaryota</taxon>
        <taxon>Metazoa</taxon>
        <taxon>Ecdysozoa</taxon>
        <taxon>Arthropoda</taxon>
        <taxon>Crustacea</taxon>
        <taxon>Multicrustacea</taxon>
        <taxon>Malacostraca</taxon>
        <taxon>Eumalacostraca</taxon>
        <taxon>Eucarida</taxon>
        <taxon>Euphausiacea</taxon>
        <taxon>Euphausiidae</taxon>
        <taxon>Meganyctiphanes</taxon>
    </lineage>
</organism>
<dbReference type="EMBL" id="CAXKWB010047428">
    <property type="protein sequence ID" value="CAL4165328.1"/>
    <property type="molecule type" value="Genomic_DNA"/>
</dbReference>
<evidence type="ECO:0000256" key="2">
    <source>
        <dbReference type="SAM" id="Phobius"/>
    </source>
</evidence>
<gene>
    <name evidence="4" type="ORF">MNOR_LOCUS33240</name>
</gene>
<evidence type="ECO:0000256" key="1">
    <source>
        <dbReference type="SAM" id="MobiDB-lite"/>
    </source>
</evidence>
<reference evidence="4 5" key="1">
    <citation type="submission" date="2024-05" db="EMBL/GenBank/DDBJ databases">
        <authorList>
            <person name="Wallberg A."/>
        </authorList>
    </citation>
    <scope>NUCLEOTIDE SEQUENCE [LARGE SCALE GENOMIC DNA]</scope>
</reference>
<dbReference type="Gene3D" id="3.20.20.80">
    <property type="entry name" value="Glycosidases"/>
    <property type="match status" value="1"/>
</dbReference>
<feature type="domain" description="GH18" evidence="3">
    <location>
        <begin position="1"/>
        <end position="37"/>
    </location>
</feature>
<keyword evidence="2" id="KW-1133">Transmembrane helix</keyword>
<dbReference type="Proteomes" id="UP001497623">
    <property type="component" value="Unassembled WGS sequence"/>
</dbReference>
<accession>A0AAV2S894</accession>
<dbReference type="InterPro" id="IPR001223">
    <property type="entry name" value="Glyco_hydro18_cat"/>
</dbReference>
<feature type="compositionally biased region" description="Basic and acidic residues" evidence="1">
    <location>
        <begin position="124"/>
        <end position="133"/>
    </location>
</feature>